<keyword evidence="1" id="KW-0812">Transmembrane</keyword>
<sequence>MTRLYRLLASSRLTIPLLLLPIAGFFVYFFALRYNIPWFDDFENIPYFLDRFLNAPSAGESVAALLRPNNEHRVVYARLVVLAHYYLTGGINFANLMLWANVGLVLIFYLLYRALRSQERLSQSALIGLLPVPLLLFTAQSYIMTFTAIFSLQYLAIISLVTLTLFVLAINRPLYVGIALALGLLSTFSMGNGLLLWPAGVGMLVLQRRWQALAIWIIAGGLSVYLYFLGYPVQQGNDAGFAYVLQHPLQTIAGFLIFSGSVFDLFPTLPEKYRFFLPFLAGLVLMIGLGYWLVRVLVRFVKSDKNYSFFEIFVAGCLLFLLANIALIAFFRLRFYFGMALHIPYRIYALALWSVASVLLFSQLSETIRTRIWPAVWLLFLGLNLLTYGTYIPEAIERRKQMQGLTFNQLHSDIGLGGTRNSELARYISNLIVLMRDRNWYNLPNPAITPDEQQLAKSVVATTAMPPLQVARQADYFVVDGTTPNYSVGINSGIYVIMKSAQHTYLVFAPKNRPVTYKPWRVAPGFSAALPIHLMQPGRYRLGLFQTQPERSTIRFGDQFVDIPD</sequence>
<keyword evidence="1" id="KW-1133">Transmembrane helix</keyword>
<evidence type="ECO:0008006" key="4">
    <source>
        <dbReference type="Google" id="ProtNLM"/>
    </source>
</evidence>
<gene>
    <name evidence="2" type="ORF">M0L20_21270</name>
</gene>
<proteinExistence type="predicted"/>
<evidence type="ECO:0000256" key="1">
    <source>
        <dbReference type="SAM" id="Phobius"/>
    </source>
</evidence>
<dbReference type="EMBL" id="JALPRF010000003">
    <property type="protein sequence ID" value="MCK8494413.1"/>
    <property type="molecule type" value="Genomic_DNA"/>
</dbReference>
<feature type="transmembrane region" description="Helical" evidence="1">
    <location>
        <begin position="275"/>
        <end position="298"/>
    </location>
</feature>
<feature type="transmembrane region" description="Helical" evidence="1">
    <location>
        <begin position="93"/>
        <end position="112"/>
    </location>
</feature>
<evidence type="ECO:0000313" key="2">
    <source>
        <dbReference type="EMBL" id="MCK8494413.1"/>
    </source>
</evidence>
<protein>
    <recommendedName>
        <fullName evidence="4">Glycosyltransferase RgtA/B/C/D-like domain-containing protein</fullName>
    </recommendedName>
</protein>
<accession>A0ABT0HQG7</accession>
<feature type="transmembrane region" description="Helical" evidence="1">
    <location>
        <begin position="124"/>
        <end position="143"/>
    </location>
</feature>
<dbReference type="RefSeq" id="WP_248478929.1">
    <property type="nucleotide sequence ID" value="NZ_JALPRF010000003.1"/>
</dbReference>
<feature type="transmembrane region" description="Helical" evidence="1">
    <location>
        <begin position="175"/>
        <end position="198"/>
    </location>
</feature>
<feature type="transmembrane region" description="Helical" evidence="1">
    <location>
        <begin position="210"/>
        <end position="229"/>
    </location>
</feature>
<evidence type="ECO:0000313" key="3">
    <source>
        <dbReference type="Proteomes" id="UP001202180"/>
    </source>
</evidence>
<feature type="transmembrane region" description="Helical" evidence="1">
    <location>
        <begin position="12"/>
        <end position="31"/>
    </location>
</feature>
<organism evidence="2 3">
    <name type="scientific">Spirosoma liriopis</name>
    <dbReference type="NCBI Taxonomy" id="2937440"/>
    <lineage>
        <taxon>Bacteria</taxon>
        <taxon>Pseudomonadati</taxon>
        <taxon>Bacteroidota</taxon>
        <taxon>Cytophagia</taxon>
        <taxon>Cytophagales</taxon>
        <taxon>Cytophagaceae</taxon>
        <taxon>Spirosoma</taxon>
    </lineage>
</organism>
<feature type="transmembrane region" description="Helical" evidence="1">
    <location>
        <begin position="241"/>
        <end position="263"/>
    </location>
</feature>
<comment type="caution">
    <text evidence="2">The sequence shown here is derived from an EMBL/GenBank/DDBJ whole genome shotgun (WGS) entry which is preliminary data.</text>
</comment>
<feature type="transmembrane region" description="Helical" evidence="1">
    <location>
        <begin position="373"/>
        <end position="392"/>
    </location>
</feature>
<dbReference type="Proteomes" id="UP001202180">
    <property type="component" value="Unassembled WGS sequence"/>
</dbReference>
<feature type="transmembrane region" description="Helical" evidence="1">
    <location>
        <begin position="343"/>
        <end position="361"/>
    </location>
</feature>
<name>A0ABT0HQG7_9BACT</name>
<keyword evidence="3" id="KW-1185">Reference proteome</keyword>
<keyword evidence="1" id="KW-0472">Membrane</keyword>
<reference evidence="2 3" key="1">
    <citation type="submission" date="2022-04" db="EMBL/GenBank/DDBJ databases">
        <title>Spirosoma sp. strain RP8 genome sequencing and assembly.</title>
        <authorList>
            <person name="Jung Y."/>
        </authorList>
    </citation>
    <scope>NUCLEOTIDE SEQUENCE [LARGE SCALE GENOMIC DNA]</scope>
    <source>
        <strain evidence="2 3">RP8</strain>
    </source>
</reference>
<feature type="transmembrane region" description="Helical" evidence="1">
    <location>
        <begin position="149"/>
        <end position="168"/>
    </location>
</feature>
<feature type="transmembrane region" description="Helical" evidence="1">
    <location>
        <begin position="310"/>
        <end position="331"/>
    </location>
</feature>